<dbReference type="Gene3D" id="1.20.80.10">
    <property type="match status" value="1"/>
</dbReference>
<dbReference type="PANTHER" id="PTHR23310:SF105">
    <property type="entry name" value="ACYL-COA-BINDING DOMAIN-CONTAINING PROTEIN 5"/>
    <property type="match status" value="1"/>
</dbReference>
<dbReference type="HOGENOM" id="CLU_505658_0_0_1"/>
<name>J3LLW0_ORYBR</name>
<dbReference type="Gramene" id="OB03G20360.1">
    <property type="protein sequence ID" value="OB03G20360.1"/>
    <property type="gene ID" value="OB03G20360"/>
</dbReference>
<comment type="similarity">
    <text evidence="1">Belongs to the ACBP family.</text>
</comment>
<evidence type="ECO:0000256" key="4">
    <source>
        <dbReference type="SAM" id="SignalP"/>
    </source>
</evidence>
<reference evidence="6" key="1">
    <citation type="journal article" date="2013" name="Nat. Commun.">
        <title>Whole-genome sequencing of Oryza brachyantha reveals mechanisms underlying Oryza genome evolution.</title>
        <authorList>
            <person name="Chen J."/>
            <person name="Huang Q."/>
            <person name="Gao D."/>
            <person name="Wang J."/>
            <person name="Lang Y."/>
            <person name="Liu T."/>
            <person name="Li B."/>
            <person name="Bai Z."/>
            <person name="Luis Goicoechea J."/>
            <person name="Liang C."/>
            <person name="Chen C."/>
            <person name="Zhang W."/>
            <person name="Sun S."/>
            <person name="Liao Y."/>
            <person name="Zhang X."/>
            <person name="Yang L."/>
            <person name="Song C."/>
            <person name="Wang M."/>
            <person name="Shi J."/>
            <person name="Liu G."/>
            <person name="Liu J."/>
            <person name="Zhou H."/>
            <person name="Zhou W."/>
            <person name="Yu Q."/>
            <person name="An N."/>
            <person name="Chen Y."/>
            <person name="Cai Q."/>
            <person name="Wang B."/>
            <person name="Liu B."/>
            <person name="Min J."/>
            <person name="Huang Y."/>
            <person name="Wu H."/>
            <person name="Li Z."/>
            <person name="Zhang Y."/>
            <person name="Yin Y."/>
            <person name="Song W."/>
            <person name="Jiang J."/>
            <person name="Jackson S.A."/>
            <person name="Wing R.A."/>
            <person name="Wang J."/>
            <person name="Chen M."/>
        </authorList>
    </citation>
    <scope>NUCLEOTIDE SEQUENCE [LARGE SCALE GENOMIC DNA]</scope>
    <source>
        <strain evidence="6">cv. IRGC 101232</strain>
    </source>
</reference>
<feature type="signal peptide" evidence="4">
    <location>
        <begin position="1"/>
        <end position="31"/>
    </location>
</feature>
<sequence>MELFYQLLLTAVASLLVAFLLARLLAAAATASDPRREPDHGLVITREEEEGEEQERIIEVDEVEVKRARVGEVPAAEEWVEVRRASAAEGKLECLPEAPVKAARELVLDAVLEDRKEKTQVADERCDLAAAAEEVVGVKPRELGVEAVSGEVFDVALEEEKVQDVGVKQHDLVDKVAPNDALDTGSEKQGVPIIEAVEVKQRDDLGAEIARSDVPEVGLEQQGVRIVEAIDVKQQHQDNLAAPVEDIGAGLEERVQAIEAGLCGLTSEAVPEEVTNELSEKQEEVIEEKEHQLAAETAPIAIFDVALAETEELKLEESHEEAINVHEEDQSKGKSKCEPHLVDQQEGLASKVELAGRKTDNVEISHESSSNDKMVAELPEKEVALQGMPADEAETDMEFGEWEGIERTEVEKKFGAAAAFASSDAGMAALSKLDSDVQLQLQGLLKVAIDGPCYDSTQPLTLRPSSRAKWTAWQKLGNMHPETAMERYMDLLSDTIPGWMGEKILDTKKHEAGGDAGGSVLTMTSHTSNQHDIQGNKEDTDMYGSHLTSSPSPDKGQSSDIPAE</sequence>
<dbReference type="GO" id="GO:0006631">
    <property type="term" value="P:fatty acid metabolic process"/>
    <property type="evidence" value="ECO:0007669"/>
    <property type="project" value="TreeGrafter"/>
</dbReference>
<dbReference type="OMA" id="IDVKQHH"/>
<proteinExistence type="inferred from homology"/>
<feature type="domain" description="ACB" evidence="5">
    <location>
        <begin position="410"/>
        <end position="501"/>
    </location>
</feature>
<dbReference type="GO" id="GO:0000062">
    <property type="term" value="F:fatty-acyl-CoA binding"/>
    <property type="evidence" value="ECO:0007669"/>
    <property type="project" value="InterPro"/>
</dbReference>
<dbReference type="OrthoDB" id="71307at2759"/>
<dbReference type="AlphaFoldDB" id="J3LLW0"/>
<dbReference type="InterPro" id="IPR000582">
    <property type="entry name" value="Acyl-CoA-binding_protein"/>
</dbReference>
<dbReference type="SUPFAM" id="SSF47027">
    <property type="entry name" value="Acyl-CoA binding protein"/>
    <property type="match status" value="1"/>
</dbReference>
<reference evidence="6" key="2">
    <citation type="submission" date="2013-04" db="UniProtKB">
        <authorList>
            <consortium name="EnsemblPlants"/>
        </authorList>
    </citation>
    <scope>IDENTIFICATION</scope>
</reference>
<feature type="compositionally biased region" description="Polar residues" evidence="3">
    <location>
        <begin position="521"/>
        <end position="533"/>
    </location>
</feature>
<feature type="chain" id="PRO_5003773676" description="ACB domain-containing protein" evidence="4">
    <location>
        <begin position="32"/>
        <end position="564"/>
    </location>
</feature>
<feature type="region of interest" description="Disordered" evidence="3">
    <location>
        <begin position="509"/>
        <end position="564"/>
    </location>
</feature>
<dbReference type="PANTHER" id="PTHR23310">
    <property type="entry name" value="ACYL-COA-BINDING PROTEIN, ACBP"/>
    <property type="match status" value="1"/>
</dbReference>
<keyword evidence="4" id="KW-0732">Signal</keyword>
<gene>
    <name evidence="6" type="primary">LOC102701619</name>
</gene>
<keyword evidence="2" id="KW-0446">Lipid-binding</keyword>
<evidence type="ECO:0000256" key="2">
    <source>
        <dbReference type="ARBA" id="ARBA00023121"/>
    </source>
</evidence>
<keyword evidence="7" id="KW-1185">Reference proteome</keyword>
<accession>J3LLW0</accession>
<dbReference type="EnsemblPlants" id="OB03G20360.1">
    <property type="protein sequence ID" value="OB03G20360.1"/>
    <property type="gene ID" value="OB03G20360"/>
</dbReference>
<evidence type="ECO:0000259" key="5">
    <source>
        <dbReference type="PROSITE" id="PS51228"/>
    </source>
</evidence>
<dbReference type="Pfam" id="PF00887">
    <property type="entry name" value="ACBP"/>
    <property type="match status" value="1"/>
</dbReference>
<evidence type="ECO:0000313" key="6">
    <source>
        <dbReference type="EnsemblPlants" id="OB03G20360.1"/>
    </source>
</evidence>
<dbReference type="PROSITE" id="PS51228">
    <property type="entry name" value="ACB_2"/>
    <property type="match status" value="1"/>
</dbReference>
<organism evidence="6">
    <name type="scientific">Oryza brachyantha</name>
    <name type="common">malo sina</name>
    <dbReference type="NCBI Taxonomy" id="4533"/>
    <lineage>
        <taxon>Eukaryota</taxon>
        <taxon>Viridiplantae</taxon>
        <taxon>Streptophyta</taxon>
        <taxon>Embryophyta</taxon>
        <taxon>Tracheophyta</taxon>
        <taxon>Spermatophyta</taxon>
        <taxon>Magnoliopsida</taxon>
        <taxon>Liliopsida</taxon>
        <taxon>Poales</taxon>
        <taxon>Poaceae</taxon>
        <taxon>BOP clade</taxon>
        <taxon>Oryzoideae</taxon>
        <taxon>Oryzeae</taxon>
        <taxon>Oryzinae</taxon>
        <taxon>Oryza</taxon>
    </lineage>
</organism>
<dbReference type="InterPro" id="IPR014352">
    <property type="entry name" value="FERM/acyl-CoA-bd_prot_sf"/>
</dbReference>
<dbReference type="STRING" id="4533.J3LLW0"/>
<protein>
    <recommendedName>
        <fullName evidence="5">ACB domain-containing protein</fullName>
    </recommendedName>
</protein>
<evidence type="ECO:0000313" key="7">
    <source>
        <dbReference type="Proteomes" id="UP000006038"/>
    </source>
</evidence>
<dbReference type="eggNOG" id="KOG0817">
    <property type="taxonomic scope" value="Eukaryota"/>
</dbReference>
<dbReference type="Proteomes" id="UP000006038">
    <property type="component" value="Chromosome 3"/>
</dbReference>
<evidence type="ECO:0000256" key="1">
    <source>
        <dbReference type="ARBA" id="ARBA00005567"/>
    </source>
</evidence>
<dbReference type="InterPro" id="IPR035984">
    <property type="entry name" value="Acyl-CoA-binding_sf"/>
</dbReference>
<feature type="compositionally biased region" description="Polar residues" evidence="3">
    <location>
        <begin position="546"/>
        <end position="564"/>
    </location>
</feature>
<evidence type="ECO:0000256" key="3">
    <source>
        <dbReference type="SAM" id="MobiDB-lite"/>
    </source>
</evidence>